<dbReference type="GeneTree" id="ENSGT00940000161488"/>
<dbReference type="Proteomes" id="UP000002279">
    <property type="component" value="Chromosome X5"/>
</dbReference>
<evidence type="ECO:0000313" key="10">
    <source>
        <dbReference type="Proteomes" id="UP000002279"/>
    </source>
</evidence>
<dbReference type="Pfam" id="PF00229">
    <property type="entry name" value="TNF"/>
    <property type="match status" value="1"/>
</dbReference>
<evidence type="ECO:0000256" key="1">
    <source>
        <dbReference type="ARBA" id="ARBA00004613"/>
    </source>
</evidence>
<organism evidence="9 10">
    <name type="scientific">Ornithorhynchus anatinus</name>
    <name type="common">Duckbill platypus</name>
    <dbReference type="NCBI Taxonomy" id="9258"/>
    <lineage>
        <taxon>Eukaryota</taxon>
        <taxon>Metazoa</taxon>
        <taxon>Chordata</taxon>
        <taxon>Craniata</taxon>
        <taxon>Vertebrata</taxon>
        <taxon>Euteleostomi</taxon>
        <taxon>Mammalia</taxon>
        <taxon>Monotremata</taxon>
        <taxon>Ornithorhynchidae</taxon>
        <taxon>Ornithorhynchus</taxon>
    </lineage>
</organism>
<keyword evidence="3" id="KW-0202">Cytokine</keyword>
<dbReference type="InterPro" id="IPR021184">
    <property type="entry name" value="TNF_CS"/>
</dbReference>
<dbReference type="AlphaFoldDB" id="A0A6I8NQV4"/>
<dbReference type="Gene3D" id="2.60.120.40">
    <property type="match status" value="1"/>
</dbReference>
<dbReference type="GO" id="GO:0005164">
    <property type="term" value="F:tumor necrosis factor receptor binding"/>
    <property type="evidence" value="ECO:0007669"/>
    <property type="project" value="InterPro"/>
</dbReference>
<keyword evidence="10" id="KW-1185">Reference proteome</keyword>
<feature type="domain" description="THD" evidence="8">
    <location>
        <begin position="145"/>
        <end position="279"/>
    </location>
</feature>
<dbReference type="GO" id="GO:0030890">
    <property type="term" value="P:positive regulation of B cell proliferation"/>
    <property type="evidence" value="ECO:0000318"/>
    <property type="project" value="GO_Central"/>
</dbReference>
<feature type="region of interest" description="Disordered" evidence="7">
    <location>
        <begin position="88"/>
        <end position="158"/>
    </location>
</feature>
<proteinExistence type="inferred from homology"/>
<dbReference type="OMA" id="MAYNTCY"/>
<dbReference type="PANTHER" id="PTHR15151">
    <property type="entry name" value="PROTEIN EIGER"/>
    <property type="match status" value="1"/>
</dbReference>
<comment type="similarity">
    <text evidence="2">Belongs to the tumor necrosis factor family.</text>
</comment>
<evidence type="ECO:0000256" key="2">
    <source>
        <dbReference type="ARBA" id="ARBA00008670"/>
    </source>
</evidence>
<evidence type="ECO:0000256" key="5">
    <source>
        <dbReference type="ARBA" id="ARBA00023157"/>
    </source>
</evidence>
<dbReference type="FunCoup" id="A0A6I8NQV4">
    <property type="interactions" value="263"/>
</dbReference>
<dbReference type="GO" id="GO:0002260">
    <property type="term" value="P:lymphocyte homeostasis"/>
    <property type="evidence" value="ECO:0000318"/>
    <property type="project" value="GO_Central"/>
</dbReference>
<dbReference type="Ensembl" id="ENSOANT00000059573.1">
    <property type="protein sequence ID" value="ENSOANP00000043609.1"/>
    <property type="gene ID" value="ENSOANG00000047493.1"/>
</dbReference>
<comment type="subcellular location">
    <subcellularLocation>
        <location evidence="1">Secreted</location>
    </subcellularLocation>
</comment>
<dbReference type="GO" id="GO:0016020">
    <property type="term" value="C:membrane"/>
    <property type="evidence" value="ECO:0007669"/>
    <property type="project" value="InterPro"/>
</dbReference>
<evidence type="ECO:0000256" key="7">
    <source>
        <dbReference type="SAM" id="MobiDB-lite"/>
    </source>
</evidence>
<protein>
    <submittedName>
        <fullName evidence="9">TNF superfamily member 13</fullName>
    </submittedName>
</protein>
<evidence type="ECO:0000256" key="6">
    <source>
        <dbReference type="ARBA" id="ARBA00023180"/>
    </source>
</evidence>
<dbReference type="GO" id="GO:0005737">
    <property type="term" value="C:cytoplasm"/>
    <property type="evidence" value="ECO:0007669"/>
    <property type="project" value="Ensembl"/>
</dbReference>
<dbReference type="PROSITE" id="PS00251">
    <property type="entry name" value="THD_1"/>
    <property type="match status" value="1"/>
</dbReference>
<dbReference type="InterPro" id="IPR008983">
    <property type="entry name" value="Tumour_necrosis_fac-like_dom"/>
</dbReference>
<sequence>MGVPSRRDPALSVALWLSWGAALGVAACVLALLAQSGELQALRAEVAKLKEAGGSPLGKRPQVLPLHQAQSLGESPVWRLQTLSRQRRGAVPSHRHQLKSEAWARGWGPESDSGGGGRPGPRMRCSGEPQLRRAPRTLPPPEKRSVLHLAPTNKTSRKHDDVTEVMWIPALRQGHALEPHIHGVQVRETGVYLLYSQVLFHDVTFTMGQVVSREGQGGEQILSRCVRSMPPDPNLAYNSCYSAGVFRLHRGDTVSLIIPRAGASFDLSPHGTFLGLVRL</sequence>
<dbReference type="GO" id="GO:0005615">
    <property type="term" value="C:extracellular space"/>
    <property type="evidence" value="ECO:0000318"/>
    <property type="project" value="GO_Central"/>
</dbReference>
<dbReference type="InParanoid" id="A0A6I8NQV4"/>
<dbReference type="InterPro" id="IPR006052">
    <property type="entry name" value="TNF_dom"/>
</dbReference>
<dbReference type="GO" id="GO:0048298">
    <property type="term" value="P:positive regulation of isotype switching to IgA isotypes"/>
    <property type="evidence" value="ECO:0000318"/>
    <property type="project" value="GO_Central"/>
</dbReference>
<keyword evidence="6" id="KW-0325">Glycoprotein</keyword>
<name>A0A6I8NQV4_ORNAN</name>
<reference evidence="9 10" key="1">
    <citation type="journal article" date="2008" name="Nature">
        <title>Genome analysis of the platypus reveals unique signatures of evolution.</title>
        <authorList>
            <person name="Warren W.C."/>
            <person name="Hillier L.W."/>
            <person name="Marshall Graves J.A."/>
            <person name="Birney E."/>
            <person name="Ponting C.P."/>
            <person name="Grutzner F."/>
            <person name="Belov K."/>
            <person name="Miller W."/>
            <person name="Clarke L."/>
            <person name="Chinwalla A.T."/>
            <person name="Yang S.P."/>
            <person name="Heger A."/>
            <person name="Locke D.P."/>
            <person name="Miethke P."/>
            <person name="Waters P.D."/>
            <person name="Veyrunes F."/>
            <person name="Fulton L."/>
            <person name="Fulton B."/>
            <person name="Graves T."/>
            <person name="Wallis J."/>
            <person name="Puente X.S."/>
            <person name="Lopez-Otin C."/>
            <person name="Ordonez G.R."/>
            <person name="Eichler E.E."/>
            <person name="Chen L."/>
            <person name="Cheng Z."/>
            <person name="Deakin J.E."/>
            <person name="Alsop A."/>
            <person name="Thompson K."/>
            <person name="Kirby P."/>
            <person name="Papenfuss A.T."/>
            <person name="Wakefield M.J."/>
            <person name="Olender T."/>
            <person name="Lancet D."/>
            <person name="Huttley G.A."/>
            <person name="Smit A.F."/>
            <person name="Pask A."/>
            <person name="Temple-Smith P."/>
            <person name="Batzer M.A."/>
            <person name="Walker J.A."/>
            <person name="Konkel M.K."/>
            <person name="Harris R.S."/>
            <person name="Whittington C.M."/>
            <person name="Wong E.S."/>
            <person name="Gemmell N.J."/>
            <person name="Buschiazzo E."/>
            <person name="Vargas Jentzsch I.M."/>
            <person name="Merkel A."/>
            <person name="Schmitz J."/>
            <person name="Zemann A."/>
            <person name="Churakov G."/>
            <person name="Kriegs J.O."/>
            <person name="Brosius J."/>
            <person name="Murchison E.P."/>
            <person name="Sachidanandam R."/>
            <person name="Smith C."/>
            <person name="Hannon G.J."/>
            <person name="Tsend-Ayush E."/>
            <person name="McMillan D."/>
            <person name="Attenborough R."/>
            <person name="Rens W."/>
            <person name="Ferguson-Smith M."/>
            <person name="Lefevre C.M."/>
            <person name="Sharp J.A."/>
            <person name="Nicholas K.R."/>
            <person name="Ray D.A."/>
            <person name="Kube M."/>
            <person name="Reinhardt R."/>
            <person name="Pringle T.H."/>
            <person name="Taylor J."/>
            <person name="Jones R.C."/>
            <person name="Nixon B."/>
            <person name="Dacheux J.L."/>
            <person name="Niwa H."/>
            <person name="Sekita Y."/>
            <person name="Huang X."/>
            <person name="Stark A."/>
            <person name="Kheradpour P."/>
            <person name="Kellis M."/>
            <person name="Flicek P."/>
            <person name="Chen Y."/>
            <person name="Webber C."/>
            <person name="Hardison R."/>
            <person name="Nelson J."/>
            <person name="Hallsworth-Pepin K."/>
            <person name="Delehaunty K."/>
            <person name="Markovic C."/>
            <person name="Minx P."/>
            <person name="Feng Y."/>
            <person name="Kremitzki C."/>
            <person name="Mitreva M."/>
            <person name="Glasscock J."/>
            <person name="Wylie T."/>
            <person name="Wohldmann P."/>
            <person name="Thiru P."/>
            <person name="Nhan M.N."/>
            <person name="Pohl C.S."/>
            <person name="Smith S.M."/>
            <person name="Hou S."/>
            <person name="Nefedov M."/>
            <person name="de Jong P.J."/>
            <person name="Renfree M.B."/>
            <person name="Mardis E.R."/>
            <person name="Wilson R.K."/>
        </authorList>
    </citation>
    <scope>NUCLEOTIDE SEQUENCE [LARGE SCALE GENOMIC DNA]</scope>
    <source>
        <strain evidence="9 10">Glennie</strain>
    </source>
</reference>
<evidence type="ECO:0000313" key="9">
    <source>
        <dbReference type="Ensembl" id="ENSOANP00000043609.1"/>
    </source>
</evidence>
<evidence type="ECO:0000259" key="8">
    <source>
        <dbReference type="PROSITE" id="PS50049"/>
    </source>
</evidence>
<feature type="compositionally biased region" description="Basic residues" evidence="7">
    <location>
        <begin position="88"/>
        <end position="97"/>
    </location>
</feature>
<reference evidence="9" key="3">
    <citation type="submission" date="2025-09" db="UniProtKB">
        <authorList>
            <consortium name="Ensembl"/>
        </authorList>
    </citation>
    <scope>IDENTIFICATION</scope>
    <source>
        <strain evidence="9">Glennie</strain>
    </source>
</reference>
<dbReference type="PANTHER" id="PTHR15151:SF12">
    <property type="entry name" value="TUMOR NECROSIS FACTOR LIGAND SUPERFAMILY MEMBER 13"/>
    <property type="match status" value="1"/>
</dbReference>
<gene>
    <name evidence="9" type="primary">TNFSF13</name>
</gene>
<dbReference type="PROSITE" id="PS50049">
    <property type="entry name" value="THD_2"/>
    <property type="match status" value="1"/>
</dbReference>
<accession>A0A6I8NQV4</accession>
<reference evidence="9" key="2">
    <citation type="submission" date="2025-08" db="UniProtKB">
        <authorList>
            <consortium name="Ensembl"/>
        </authorList>
    </citation>
    <scope>IDENTIFICATION</scope>
    <source>
        <strain evidence="9">Glennie</strain>
    </source>
</reference>
<dbReference type="SUPFAM" id="SSF49842">
    <property type="entry name" value="TNF-like"/>
    <property type="match status" value="1"/>
</dbReference>
<keyword evidence="4" id="KW-0964">Secreted</keyword>
<dbReference type="InterPro" id="IPR051748">
    <property type="entry name" value="TNF_Ligand_Superfamily"/>
</dbReference>
<evidence type="ECO:0000256" key="3">
    <source>
        <dbReference type="ARBA" id="ARBA00022514"/>
    </source>
</evidence>
<dbReference type="GO" id="GO:0006955">
    <property type="term" value="P:immune response"/>
    <property type="evidence" value="ECO:0000318"/>
    <property type="project" value="GO_Central"/>
</dbReference>
<keyword evidence="5" id="KW-1015">Disulfide bond</keyword>
<dbReference type="PROSITE" id="PS51257">
    <property type="entry name" value="PROKAR_LIPOPROTEIN"/>
    <property type="match status" value="1"/>
</dbReference>
<dbReference type="GO" id="GO:0005125">
    <property type="term" value="F:cytokine activity"/>
    <property type="evidence" value="ECO:0000318"/>
    <property type="project" value="GO_Central"/>
</dbReference>
<dbReference type="Bgee" id="ENSOANG00000047493">
    <property type="expression patterns" value="Expressed in liver and 6 other cell types or tissues"/>
</dbReference>
<evidence type="ECO:0000256" key="4">
    <source>
        <dbReference type="ARBA" id="ARBA00022525"/>
    </source>
</evidence>